<proteinExistence type="predicted"/>
<evidence type="ECO:0000313" key="3">
    <source>
        <dbReference type="Proteomes" id="UP001060504"/>
    </source>
</evidence>
<feature type="transmembrane region" description="Helical" evidence="1">
    <location>
        <begin position="42"/>
        <end position="66"/>
    </location>
</feature>
<dbReference type="EMBL" id="BPRH01002166">
    <property type="protein sequence ID" value="GJF16169.1"/>
    <property type="molecule type" value="Genomic_DNA"/>
</dbReference>
<keyword evidence="1" id="KW-0812">Transmembrane</keyword>
<keyword evidence="3" id="KW-1185">Reference proteome</keyword>
<comment type="caution">
    <text evidence="2">The sequence shown here is derived from an EMBL/GenBank/DDBJ whole genome shotgun (WGS) entry which is preliminary data.</text>
</comment>
<name>A0ABQ4VAR9_9MYCO</name>
<keyword evidence="1" id="KW-0472">Membrane</keyword>
<evidence type="ECO:0000256" key="1">
    <source>
        <dbReference type="SAM" id="Phobius"/>
    </source>
</evidence>
<organism evidence="2 3">
    <name type="scientific">Mycolicibacterium cyprinidarum</name>
    <dbReference type="NCBI Taxonomy" id="2860311"/>
    <lineage>
        <taxon>Bacteria</taxon>
        <taxon>Bacillati</taxon>
        <taxon>Actinomycetota</taxon>
        <taxon>Actinomycetes</taxon>
        <taxon>Mycobacteriales</taxon>
        <taxon>Mycobacteriaceae</taxon>
        <taxon>Mycolicibacterium</taxon>
    </lineage>
</organism>
<sequence>MRLVQARVGLPAPMVLQGARPRPVVTVVLVVTVSTPRPRARVVVSVVMVVLVVTALLARMVILVALRVPRVMTVS</sequence>
<reference evidence="2 3" key="1">
    <citation type="submission" date="2021-08" db="EMBL/GenBank/DDBJ databases">
        <title>Draft genome sequence of Mycolicibacterium sp. NGTWS1702 strain.</title>
        <authorList>
            <person name="Matsumoto M."/>
            <person name="Tang B.C.C."/>
            <person name="Machida Y."/>
            <person name="Matoyama H."/>
            <person name="Kishihara T."/>
            <person name="Sato S."/>
            <person name="Kondo I."/>
            <person name="Sano M."/>
            <person name="Kato G."/>
        </authorList>
    </citation>
    <scope>NUCLEOTIDE SEQUENCE [LARGE SCALE GENOMIC DNA]</scope>
    <source>
        <strain evidence="2 3">NGTWSNA01</strain>
    </source>
</reference>
<keyword evidence="1" id="KW-1133">Transmembrane helix</keyword>
<evidence type="ECO:0000313" key="2">
    <source>
        <dbReference type="EMBL" id="GJF16169.1"/>
    </source>
</evidence>
<dbReference type="Proteomes" id="UP001060504">
    <property type="component" value="Unassembled WGS sequence"/>
</dbReference>
<protein>
    <submittedName>
        <fullName evidence="2">Uncharacterized protein</fullName>
    </submittedName>
</protein>
<accession>A0ABQ4VAR9</accession>
<gene>
    <name evidence="2" type="ORF">NGTWS1702_20650</name>
</gene>